<dbReference type="Proteomes" id="UP000523139">
    <property type="component" value="Unassembled WGS sequence"/>
</dbReference>
<sequence length="118" mass="12738">MMHRAVSLLCDALLVVVFAALGNRAHDSGLAPLDIFATAWPFLVGLLLGWLVTASWSRPHQIWPAGLLIVVVTLAAGMVLRYFFTPGGVQLSFVLVATATLATFLLGRRLIGLLLTRK</sequence>
<keyword evidence="1" id="KW-0472">Membrane</keyword>
<name>A0A7X8TH72_9MICC</name>
<reference evidence="2 3" key="1">
    <citation type="submission" date="2020-04" db="EMBL/GenBank/DDBJ databases">
        <title>Nesterenkonia sp. nov., isolated from marine sediment.</title>
        <authorList>
            <person name="Zhang G."/>
        </authorList>
    </citation>
    <scope>NUCLEOTIDE SEQUENCE [LARGE SCALE GENOMIC DNA]</scope>
    <source>
        <strain evidence="2 3">MY13</strain>
    </source>
</reference>
<organism evidence="2 3">
    <name type="scientific">Nesterenkonia sedimenti</name>
    <dbReference type="NCBI Taxonomy" id="1463632"/>
    <lineage>
        <taxon>Bacteria</taxon>
        <taxon>Bacillati</taxon>
        <taxon>Actinomycetota</taxon>
        <taxon>Actinomycetes</taxon>
        <taxon>Micrococcales</taxon>
        <taxon>Micrococcaceae</taxon>
        <taxon>Nesterenkonia</taxon>
    </lineage>
</organism>
<gene>
    <name evidence="2" type="ORF">HGQ17_01345</name>
</gene>
<feature type="transmembrane region" description="Helical" evidence="1">
    <location>
        <begin position="35"/>
        <end position="53"/>
    </location>
</feature>
<comment type="caution">
    <text evidence="2">The sequence shown here is derived from an EMBL/GenBank/DDBJ whole genome shotgun (WGS) entry which is preliminary data.</text>
</comment>
<keyword evidence="1" id="KW-1133">Transmembrane helix</keyword>
<feature type="transmembrane region" description="Helical" evidence="1">
    <location>
        <begin position="90"/>
        <end position="111"/>
    </location>
</feature>
<accession>A0A7X8TH72</accession>
<evidence type="ECO:0000313" key="3">
    <source>
        <dbReference type="Proteomes" id="UP000523139"/>
    </source>
</evidence>
<evidence type="ECO:0000313" key="2">
    <source>
        <dbReference type="EMBL" id="NLS08669.1"/>
    </source>
</evidence>
<evidence type="ECO:0000256" key="1">
    <source>
        <dbReference type="SAM" id="Phobius"/>
    </source>
</evidence>
<protein>
    <submittedName>
        <fullName evidence="2">DUF3054 domain-containing protein</fullName>
    </submittedName>
</protein>
<dbReference type="AlphaFoldDB" id="A0A7X8TH72"/>
<dbReference type="Pfam" id="PF11255">
    <property type="entry name" value="DUF3054"/>
    <property type="match status" value="1"/>
</dbReference>
<feature type="transmembrane region" description="Helical" evidence="1">
    <location>
        <begin position="65"/>
        <end position="84"/>
    </location>
</feature>
<dbReference type="EMBL" id="JABAHY010000001">
    <property type="protein sequence ID" value="NLS08669.1"/>
    <property type="molecule type" value="Genomic_DNA"/>
</dbReference>
<proteinExistence type="predicted"/>
<dbReference type="InterPro" id="IPR021414">
    <property type="entry name" value="DUF3054"/>
</dbReference>
<keyword evidence="3" id="KW-1185">Reference proteome</keyword>
<keyword evidence="1" id="KW-0812">Transmembrane</keyword>